<sequence>MSLPQTYQHWSLPTSSSSGIEHTLRLSTAPFPFPPSRGSTLLIRVHATALNPADYKLAELPILSSFFPRKPATPCLDFSGEVRFAGFFGRFNGPTRHGALAEWVSIDAGDVARLPDAVGWVEGACLGTAGQTALQSLRGLERGGSVFVNGASGGVGSCTVQVARLLGAGKVVGLCSGANVQMVRELGVGEVVDYKTVDVREAVKKGEWDLVVDNVGMPRGLHKACDGRVRGRYVQVGAEIGWGSVVEFAKSALLPAALGGPKTSTDMDSLAEWAAKGELKTLVDTVFSFEAKH</sequence>
<accession>A0A8K0PJU8</accession>
<dbReference type="Proteomes" id="UP000809789">
    <property type="component" value="Unassembled WGS sequence"/>
</dbReference>
<proteinExistence type="predicted"/>
<dbReference type="PANTHER" id="PTHR44013:SF1">
    <property type="entry name" value="ZINC-TYPE ALCOHOL DEHYDROGENASE-LIKE PROTEIN C16A3.02C"/>
    <property type="match status" value="1"/>
</dbReference>
<dbReference type="GO" id="GO:0016491">
    <property type="term" value="F:oxidoreductase activity"/>
    <property type="evidence" value="ECO:0007669"/>
    <property type="project" value="InterPro"/>
</dbReference>
<keyword evidence="3" id="KW-1185">Reference proteome</keyword>
<evidence type="ECO:0000313" key="3">
    <source>
        <dbReference type="Proteomes" id="UP000809789"/>
    </source>
</evidence>
<dbReference type="OrthoDB" id="201656at2759"/>
<reference evidence="2" key="1">
    <citation type="submission" date="2021-07" db="EMBL/GenBank/DDBJ databases">
        <title>Elsinoe batatas strain:CRI-CJ2 Genome sequencing and assembly.</title>
        <authorList>
            <person name="Huang L."/>
        </authorList>
    </citation>
    <scope>NUCLEOTIDE SEQUENCE</scope>
    <source>
        <strain evidence="2">CRI-CJ2</strain>
    </source>
</reference>
<dbReference type="InterPro" id="IPR052733">
    <property type="entry name" value="Chloroplast_QOR"/>
</dbReference>
<dbReference type="CDD" id="cd08267">
    <property type="entry name" value="MDR1"/>
    <property type="match status" value="1"/>
</dbReference>
<evidence type="ECO:0000313" key="2">
    <source>
        <dbReference type="EMBL" id="KAG8629908.1"/>
    </source>
</evidence>
<dbReference type="Gene3D" id="3.90.180.10">
    <property type="entry name" value="Medium-chain alcohol dehydrogenases, catalytic domain"/>
    <property type="match status" value="1"/>
</dbReference>
<dbReference type="InterPro" id="IPR020843">
    <property type="entry name" value="ER"/>
</dbReference>
<dbReference type="SUPFAM" id="SSF50129">
    <property type="entry name" value="GroES-like"/>
    <property type="match status" value="1"/>
</dbReference>
<dbReference type="InterPro" id="IPR011032">
    <property type="entry name" value="GroES-like_sf"/>
</dbReference>
<dbReference type="AlphaFoldDB" id="A0A8K0PJU8"/>
<dbReference type="Pfam" id="PF13602">
    <property type="entry name" value="ADH_zinc_N_2"/>
    <property type="match status" value="1"/>
</dbReference>
<dbReference type="Gene3D" id="3.40.50.720">
    <property type="entry name" value="NAD(P)-binding Rossmann-like Domain"/>
    <property type="match status" value="1"/>
</dbReference>
<dbReference type="SMART" id="SM00829">
    <property type="entry name" value="PKS_ER"/>
    <property type="match status" value="1"/>
</dbReference>
<feature type="domain" description="Enoyl reductase (ER)" evidence="1">
    <location>
        <begin position="19"/>
        <end position="293"/>
    </location>
</feature>
<comment type="caution">
    <text evidence="2">The sequence shown here is derived from an EMBL/GenBank/DDBJ whole genome shotgun (WGS) entry which is preliminary data.</text>
</comment>
<gene>
    <name evidence="2" type="ORF">KVT40_001527</name>
</gene>
<dbReference type="EMBL" id="JAESVG020000002">
    <property type="protein sequence ID" value="KAG8629908.1"/>
    <property type="molecule type" value="Genomic_DNA"/>
</dbReference>
<protein>
    <recommendedName>
        <fullName evidence="1">Enoyl reductase (ER) domain-containing protein</fullName>
    </recommendedName>
</protein>
<name>A0A8K0PJU8_9PEZI</name>
<dbReference type="SUPFAM" id="SSF51735">
    <property type="entry name" value="NAD(P)-binding Rossmann-fold domains"/>
    <property type="match status" value="1"/>
</dbReference>
<dbReference type="InterPro" id="IPR036291">
    <property type="entry name" value="NAD(P)-bd_dom_sf"/>
</dbReference>
<dbReference type="PANTHER" id="PTHR44013">
    <property type="entry name" value="ZINC-TYPE ALCOHOL DEHYDROGENASE-LIKE PROTEIN C16A3.02C"/>
    <property type="match status" value="1"/>
</dbReference>
<evidence type="ECO:0000259" key="1">
    <source>
        <dbReference type="SMART" id="SM00829"/>
    </source>
</evidence>
<organism evidence="2 3">
    <name type="scientific">Elsinoe batatas</name>
    <dbReference type="NCBI Taxonomy" id="2601811"/>
    <lineage>
        <taxon>Eukaryota</taxon>
        <taxon>Fungi</taxon>
        <taxon>Dikarya</taxon>
        <taxon>Ascomycota</taxon>
        <taxon>Pezizomycotina</taxon>
        <taxon>Dothideomycetes</taxon>
        <taxon>Dothideomycetidae</taxon>
        <taxon>Myriangiales</taxon>
        <taxon>Elsinoaceae</taxon>
        <taxon>Elsinoe</taxon>
    </lineage>
</organism>